<dbReference type="HOGENOM" id="CLU_044582_0_0_10"/>
<dbReference type="Pfam" id="PF11013">
    <property type="entry name" value="DUF2851"/>
    <property type="match status" value="1"/>
</dbReference>
<reference evidence="1 2" key="1">
    <citation type="submission" date="2015-03" db="EMBL/GenBank/DDBJ databases">
        <title>Complete genome sequence of Muricauda lutaonensis CC-HSB-11T, isolated from a coastal hot spring.</title>
        <authorList>
            <person name="Kim K.M."/>
        </authorList>
    </citation>
    <scope>NUCLEOTIDE SEQUENCE [LARGE SCALE GENOMIC DNA]</scope>
    <source>
        <strain evidence="1 2">CC-HSB-11</strain>
    </source>
</reference>
<evidence type="ECO:0000313" key="1">
    <source>
        <dbReference type="EMBL" id="AKA35830.1"/>
    </source>
</evidence>
<dbReference type="Proteomes" id="UP000032726">
    <property type="component" value="Chromosome"/>
</dbReference>
<dbReference type="KEGG" id="mlt:VC82_2239"/>
<proteinExistence type="predicted"/>
<dbReference type="AlphaFoldDB" id="A0A0D5YUC2"/>
<evidence type="ECO:0008006" key="3">
    <source>
        <dbReference type="Google" id="ProtNLM"/>
    </source>
</evidence>
<dbReference type="PATRIC" id="fig|516051.4.peg.2305"/>
<accession>A0A0D5YUC2</accession>
<sequence length="434" mass="49115">MSNLYLSAMREDLLHFVWKYQKFSGQSLMTTDKIAVQVKNPGTHNHGAGPDFFNARLLIGGQEWAGNVELHVKSSDWYAHGHESDLNYNNVVLHVVWEDDVSVFRKDGSAIATLVLKDYLSRALLMGYRKLLEDSKKAFINCEQDIASVDGFLLDNWLEGLFFERLEHKSAAVFELLDQCQNDWEKVLFSLLMKSFGSKVNGEAFLDIARVLDFSIVRKVAHDALQLEALLFGTAGLLHEDHLDVYHNQLKQSYGFLENKFNLGGVGIRPPAFYGLRPNNFPTLRLSQVAALYHKVPNLFSEVVEAKRLSEIVSFFEVSAGEYWNSHYTFGKTSKESKKRLTKNFIELLVVNAIVPIKFCYAKQLGKNADEELVELLSGIKPEQNGIIEKFKSAGLRSDNALQTQAKIQLYNHYCTKNKCLQCAVGTSLLNGNF</sequence>
<evidence type="ECO:0000313" key="2">
    <source>
        <dbReference type="Proteomes" id="UP000032726"/>
    </source>
</evidence>
<gene>
    <name evidence="1" type="ORF">VC82_2239</name>
</gene>
<dbReference type="EMBL" id="CP011071">
    <property type="protein sequence ID" value="AKA35830.1"/>
    <property type="molecule type" value="Genomic_DNA"/>
</dbReference>
<protein>
    <recommendedName>
        <fullName evidence="3">DUF2851 domain-containing protein</fullName>
    </recommendedName>
</protein>
<name>A0A0D5YUC2_9FLAO</name>
<dbReference type="STRING" id="516051.VC82_2239"/>
<organism evidence="1 2">
    <name type="scientific">Flagellimonas lutaonensis</name>
    <dbReference type="NCBI Taxonomy" id="516051"/>
    <lineage>
        <taxon>Bacteria</taxon>
        <taxon>Pseudomonadati</taxon>
        <taxon>Bacteroidota</taxon>
        <taxon>Flavobacteriia</taxon>
        <taxon>Flavobacteriales</taxon>
        <taxon>Flavobacteriaceae</taxon>
        <taxon>Flagellimonas</taxon>
    </lineage>
</organism>
<keyword evidence="2" id="KW-1185">Reference proteome</keyword>
<dbReference type="InterPro" id="IPR021272">
    <property type="entry name" value="DUF2851"/>
</dbReference>